<reference evidence="2 3" key="1">
    <citation type="submission" date="2021-02" db="EMBL/GenBank/DDBJ databases">
        <title>Complete genome of Desulfoluna sp. strain ASN36.</title>
        <authorList>
            <person name="Takahashi A."/>
            <person name="Kojima H."/>
            <person name="Fukui M."/>
        </authorList>
    </citation>
    <scope>NUCLEOTIDE SEQUENCE [LARGE SCALE GENOMIC DNA]</scope>
    <source>
        <strain evidence="2 3">ASN36</strain>
    </source>
</reference>
<feature type="coiled-coil region" evidence="1">
    <location>
        <begin position="41"/>
        <end position="68"/>
    </location>
</feature>
<gene>
    <name evidence="2" type="ORF">DSLASN_32770</name>
</gene>
<protein>
    <submittedName>
        <fullName evidence="2">Uncharacterized protein</fullName>
    </submittedName>
</protein>
<keyword evidence="1" id="KW-0175">Coiled coil</keyword>
<keyword evidence="3" id="KW-1185">Reference proteome</keyword>
<dbReference type="EMBL" id="AP024488">
    <property type="protein sequence ID" value="BCS97645.1"/>
    <property type="molecule type" value="Genomic_DNA"/>
</dbReference>
<dbReference type="RefSeq" id="WP_236889050.1">
    <property type="nucleotide sequence ID" value="NZ_AP024488.1"/>
</dbReference>
<sequence length="293" mass="33513">MKRVVISLIVVTALSAALYIGSQQVHRWKSSSVEQAVQQEQERWMVDVEKLKDEVKDLRDELYSETKMETHEQKVSEILGTPEGIASATDTPGCMDSEARLLSFFDYLNKKYPADTTPLTRFQSAMSRLASAPPEIMEKDLDTLALFRNIAHLYRTLGAQDLLAFRRWVELEPDAVEAFLPDLYKVMMDGTCTQVVPADCTREVATHYATYFLNTLAGRSYLLRRSSRYRILATYYSVLVLHQANLSGTNLYGVDIHPQLERLQSEIALYKGLARKTQYLASLEEINTHYRNR</sequence>
<proteinExistence type="predicted"/>
<evidence type="ECO:0000313" key="3">
    <source>
        <dbReference type="Proteomes" id="UP001320148"/>
    </source>
</evidence>
<accession>A0ABN6F7F9</accession>
<dbReference type="Proteomes" id="UP001320148">
    <property type="component" value="Chromosome"/>
</dbReference>
<evidence type="ECO:0000313" key="2">
    <source>
        <dbReference type="EMBL" id="BCS97645.1"/>
    </source>
</evidence>
<name>A0ABN6F7F9_9BACT</name>
<organism evidence="2 3">
    <name type="scientific">Desulfoluna limicola</name>
    <dbReference type="NCBI Taxonomy" id="2810562"/>
    <lineage>
        <taxon>Bacteria</taxon>
        <taxon>Pseudomonadati</taxon>
        <taxon>Thermodesulfobacteriota</taxon>
        <taxon>Desulfobacteria</taxon>
        <taxon>Desulfobacterales</taxon>
        <taxon>Desulfolunaceae</taxon>
        <taxon>Desulfoluna</taxon>
    </lineage>
</organism>
<evidence type="ECO:0000256" key="1">
    <source>
        <dbReference type="SAM" id="Coils"/>
    </source>
</evidence>